<keyword evidence="1" id="KW-1133">Transmembrane helix</keyword>
<evidence type="ECO:0000256" key="2">
    <source>
        <dbReference type="SAM" id="SignalP"/>
    </source>
</evidence>
<name>A0A2S6IBE3_9BACT</name>
<feature type="signal peptide" evidence="2">
    <location>
        <begin position="1"/>
        <end position="33"/>
    </location>
</feature>
<evidence type="ECO:0000313" key="3">
    <source>
        <dbReference type="EMBL" id="PPK88786.1"/>
    </source>
</evidence>
<sequence length="553" mass="61374">MISRASLPGPARCIWTVLMVTLLTATSSVVATAQQFSIVKNARVDIMDGNYRRGELIYDVYVLDADRMEDNTYDFRGAEQARIRVDLRVEARNDKWGERMRVGISSRAFAQHQPVFWKAVGPRDVILDTASPVHRLTFEATREGTSNYFLPFTFLDTEEENWQQSSDWYLSTATKNRIAVPRITVRGLGTKPEFDWDAITANTGSLIAFVNNPESDTDMVTEGRSLLAKRISNDVKRLIYGDRGKAGVEEFVDLYEKHVGKGIDAIDDNVAMSKRHLATLTVDPKPEPNPKPKPGPAPNYRTGIAAINLALQQGDTAEARRVIEQFGDLHPEEVLPLRDSLVCWLPATYRVLDRSGEKERIELVNFLAPAYYDVFAGRLAIDDSLLAKQKLLEVVVLRSEPMALEVVDKQCPTKSVLISLENLMSAEMIGDTLNGVYHIRFRGGKKPYGLQLVATDGSDRSWSRKGIQENEVILTRDSLQAAGLAGPWRAEAFSTGSDSPVPVSGREIVIPAKPTPAWILPALTVLALGGVALLLLYIIRRGGSRHPTIFDEG</sequence>
<organism evidence="3 4">
    <name type="scientific">Neolewinella xylanilytica</name>
    <dbReference type="NCBI Taxonomy" id="1514080"/>
    <lineage>
        <taxon>Bacteria</taxon>
        <taxon>Pseudomonadati</taxon>
        <taxon>Bacteroidota</taxon>
        <taxon>Saprospiria</taxon>
        <taxon>Saprospirales</taxon>
        <taxon>Lewinellaceae</taxon>
        <taxon>Neolewinella</taxon>
    </lineage>
</organism>
<evidence type="ECO:0008006" key="5">
    <source>
        <dbReference type="Google" id="ProtNLM"/>
    </source>
</evidence>
<dbReference type="EMBL" id="PTJC01000005">
    <property type="protein sequence ID" value="PPK88786.1"/>
    <property type="molecule type" value="Genomic_DNA"/>
</dbReference>
<dbReference type="Proteomes" id="UP000237662">
    <property type="component" value="Unassembled WGS sequence"/>
</dbReference>
<evidence type="ECO:0000313" key="4">
    <source>
        <dbReference type="Proteomes" id="UP000237662"/>
    </source>
</evidence>
<keyword evidence="4" id="KW-1185">Reference proteome</keyword>
<keyword evidence="1" id="KW-0472">Membrane</keyword>
<evidence type="ECO:0000256" key="1">
    <source>
        <dbReference type="SAM" id="Phobius"/>
    </source>
</evidence>
<comment type="caution">
    <text evidence="3">The sequence shown here is derived from an EMBL/GenBank/DDBJ whole genome shotgun (WGS) entry which is preliminary data.</text>
</comment>
<protein>
    <recommendedName>
        <fullName evidence="5">Oxygen tolerance protein BatD</fullName>
    </recommendedName>
</protein>
<feature type="chain" id="PRO_5015486810" description="Oxygen tolerance protein BatD" evidence="2">
    <location>
        <begin position="34"/>
        <end position="553"/>
    </location>
</feature>
<accession>A0A2S6IBE3</accession>
<keyword evidence="1" id="KW-0812">Transmembrane</keyword>
<gene>
    <name evidence="3" type="ORF">CLV84_1758</name>
</gene>
<proteinExistence type="predicted"/>
<feature type="transmembrane region" description="Helical" evidence="1">
    <location>
        <begin position="518"/>
        <end position="539"/>
    </location>
</feature>
<reference evidence="3 4" key="1">
    <citation type="submission" date="2018-02" db="EMBL/GenBank/DDBJ databases">
        <title>Genomic Encyclopedia of Archaeal and Bacterial Type Strains, Phase II (KMG-II): from individual species to whole genera.</title>
        <authorList>
            <person name="Goeker M."/>
        </authorList>
    </citation>
    <scope>NUCLEOTIDE SEQUENCE [LARGE SCALE GENOMIC DNA]</scope>
    <source>
        <strain evidence="3 4">DSM 29526</strain>
    </source>
</reference>
<dbReference type="AlphaFoldDB" id="A0A2S6IBE3"/>
<keyword evidence="2" id="KW-0732">Signal</keyword>